<dbReference type="RefSeq" id="XP_006006311.1">
    <property type="nucleotide sequence ID" value="XM_006006249.3"/>
</dbReference>
<dbReference type="Bgee" id="ENSLACG00000001501">
    <property type="expression patterns" value="Expressed in muscle tissue and 6 other cell types or tissues"/>
</dbReference>
<dbReference type="GO" id="GO:0005789">
    <property type="term" value="C:endoplasmic reticulum membrane"/>
    <property type="evidence" value="ECO:0007669"/>
    <property type="project" value="UniProtKB-SubCell"/>
</dbReference>
<proteinExistence type="inferred from homology"/>
<feature type="transmembrane region" description="Helical" evidence="13">
    <location>
        <begin position="975"/>
        <end position="994"/>
    </location>
</feature>
<dbReference type="InterPro" id="IPR002591">
    <property type="entry name" value="Phosphodiest/P_Trfase"/>
</dbReference>
<dbReference type="InterPro" id="IPR039524">
    <property type="entry name" value="PIGO/GPI13"/>
</dbReference>
<keyword evidence="15" id="KW-1185">Reference proteome</keyword>
<feature type="transmembrane region" description="Helical" evidence="13">
    <location>
        <begin position="453"/>
        <end position="471"/>
    </location>
</feature>
<keyword evidence="8 13" id="KW-1133">Transmembrane helix</keyword>
<feature type="transmembrane region" description="Helical" evidence="13">
    <location>
        <begin position="560"/>
        <end position="578"/>
    </location>
</feature>
<dbReference type="PANTHER" id="PTHR23071">
    <property type="entry name" value="PHOSPHATIDYLINOSITOL GLYCAN"/>
    <property type="match status" value="1"/>
</dbReference>
<evidence type="ECO:0000256" key="2">
    <source>
        <dbReference type="ARBA" id="ARBA00004687"/>
    </source>
</evidence>
<dbReference type="GO" id="GO:0006506">
    <property type="term" value="P:GPI anchor biosynthetic process"/>
    <property type="evidence" value="ECO:0007669"/>
    <property type="project" value="UniProtKB-UniPathway"/>
</dbReference>
<keyword evidence="6 13" id="KW-0812">Transmembrane</keyword>
<dbReference type="EMBL" id="AFYH01170044">
    <property type="status" value="NOT_ANNOTATED_CDS"/>
    <property type="molecule type" value="Genomic_DNA"/>
</dbReference>
<dbReference type="Pfam" id="PF01663">
    <property type="entry name" value="Phosphodiest"/>
    <property type="match status" value="1"/>
</dbReference>
<reference evidence="14" key="2">
    <citation type="submission" date="2025-08" db="UniProtKB">
        <authorList>
            <consortium name="Ensembl"/>
        </authorList>
    </citation>
    <scope>IDENTIFICATION</scope>
</reference>
<feature type="transmembrane region" description="Helical" evidence="13">
    <location>
        <begin position="590"/>
        <end position="609"/>
    </location>
</feature>
<reference evidence="14" key="3">
    <citation type="submission" date="2025-09" db="UniProtKB">
        <authorList>
            <consortium name="Ensembl"/>
        </authorList>
    </citation>
    <scope>IDENTIFICATION</scope>
</reference>
<comment type="pathway">
    <text evidence="2">Glycolipid biosynthesis; glycosylphosphatidylinositol-anchor biosynthesis.</text>
</comment>
<evidence type="ECO:0000256" key="8">
    <source>
        <dbReference type="ARBA" id="ARBA00022989"/>
    </source>
</evidence>
<sequence length="1115" mass="123353">MNKLPALIALLWICLLFYVGIGLFMSGFLLVRVELGNRSSCADQLFAGGKSAAGTEEEPLGQSCWAARRFRRVAVVVIDALSYEFAKFDPENRSPRPYQNRLGVIHRLVSARPRNARLYPFRADAPTTTMQRVKGLTTGSLPTFIDISSNFASYAIQEDNLIQQWVQNGRKVVFMGDDTWDGLFPNQFSKSYFFPSFNVKDLHTVDNGVLRHLYPSVKDGNWDVLIAHFLGVDHCGHRYGPDQPAMADKLDQMNDMLGSLIDQLQNDTLLMVLGDHGMTDDGGHGGDSEKEVNAALFVYSALPLFREEADQAPESIPQIDLVPTLALLTGIPIPYSNIGKVIPDLFRWSNERDALSPDFTLVEALWINVKQVNRFLDSYSLAATDLPQDQLQRLKELFASAGSEYAALHARRSQPLPNLTRRLQKLVSDLQLYLKEARETCQASWARFQPLRMLIGILILAATCLLCYVVSETADRPGLYHGVSLSPIAWGAAVGLAFGTWQVVSGSGLEPWAAPCLAALASQLGFCVHLWRLRSQESGQSLSERPSPLRPSPLQSSKPWAGFSVPLVILFLRCASVFSNSFVVAEGQAVLFLLKSLLVSTVAGLHWAGKLSAPNPVTHPNFGPETPKQSIWQAYKRESVHLLGFLAAFLVCVNFSVVFHGCREEQAACQPSPFLTPLSGLQDQQARNWNYALCLAPLAGLVLLPRLWLRHYGNLNNGGPAILFVRWGVPLAALLLSFYWAMNSAPESSYGKLLVLVRSAVVVFPHLMYGLVALGLLVAWWSPMTVFLKVTGRSAEDEEAELVTASRGTLGAEGNLLHVIPQIYRKMQRNLRNRLGAGEGAAGGEEEQRPVAAAYGLGSVYSAAVLIVVWLLALLLLLLHTERMSLSFLLLFLEAFAFLQLHAAFINLSAQDSGDFTVPWYAVTGWAFAATQFFYSTGHQPTFPTIQWNAAFVGFPEGHDNRIVVPAALLGMNTFASHIIFAVSSPLLMFWPLVCETQGLRKRRGGKDSWGGDEEQTMEMRLRESPQRFTAGLLQLGARYLFAHGVQLLASVCTAAILRRHLMVWKIFAPKFLFEAAGFVVTSVCSVLGIAFVMRVDVAVSRWFKQLILDQRHSR</sequence>
<keyword evidence="10" id="KW-0325">Glycoprotein</keyword>
<dbReference type="EMBL" id="AFYH01170037">
    <property type="status" value="NOT_ANNOTATED_CDS"/>
    <property type="molecule type" value="Genomic_DNA"/>
</dbReference>
<dbReference type="STRING" id="7897.ENSLACP00000001677"/>
<keyword evidence="4" id="KW-0337">GPI-anchor biosynthesis</keyword>
<evidence type="ECO:0000256" key="5">
    <source>
        <dbReference type="ARBA" id="ARBA00022679"/>
    </source>
</evidence>
<evidence type="ECO:0000313" key="14">
    <source>
        <dbReference type="Ensembl" id="ENSLACP00000001677.1"/>
    </source>
</evidence>
<evidence type="ECO:0000256" key="4">
    <source>
        <dbReference type="ARBA" id="ARBA00022502"/>
    </source>
</evidence>
<dbReference type="AlphaFoldDB" id="H2ZWA6"/>
<reference evidence="15" key="1">
    <citation type="submission" date="2011-08" db="EMBL/GenBank/DDBJ databases">
        <title>The draft genome of Latimeria chalumnae.</title>
        <authorList>
            <person name="Di Palma F."/>
            <person name="Alfoldi J."/>
            <person name="Johnson J."/>
            <person name="Berlin A."/>
            <person name="Gnerre S."/>
            <person name="Jaffe D."/>
            <person name="MacCallum I."/>
            <person name="Young S."/>
            <person name="Walker B.J."/>
            <person name="Lander E."/>
            <person name="Lindblad-Toh K."/>
        </authorList>
    </citation>
    <scope>NUCLEOTIDE SEQUENCE [LARGE SCALE GENOMIC DNA]</scope>
    <source>
        <strain evidence="15">Wild caught</strain>
    </source>
</reference>
<organism evidence="14 15">
    <name type="scientific">Latimeria chalumnae</name>
    <name type="common">Coelacanth</name>
    <dbReference type="NCBI Taxonomy" id="7897"/>
    <lineage>
        <taxon>Eukaryota</taxon>
        <taxon>Metazoa</taxon>
        <taxon>Chordata</taxon>
        <taxon>Craniata</taxon>
        <taxon>Vertebrata</taxon>
        <taxon>Euteleostomi</taxon>
        <taxon>Coelacanthiformes</taxon>
        <taxon>Coelacanthidae</taxon>
        <taxon>Latimeria</taxon>
    </lineage>
</organism>
<dbReference type="CTD" id="84720"/>
<dbReference type="RefSeq" id="XP_006006312.1">
    <property type="nucleotide sequence ID" value="XM_006006250.3"/>
</dbReference>
<comment type="similarity">
    <text evidence="3">Belongs to the PIGG/PIGN/PIGO family. PIGO subfamily.</text>
</comment>
<dbReference type="KEGG" id="lcm:102357909"/>
<dbReference type="OMA" id="YPSFDIF"/>
<name>H2ZWA6_LATCH</name>
<dbReference type="GO" id="GO:0051377">
    <property type="term" value="F:mannose-ethanolamine phosphotransferase activity"/>
    <property type="evidence" value="ECO:0007669"/>
    <property type="project" value="InterPro"/>
</dbReference>
<evidence type="ECO:0000256" key="13">
    <source>
        <dbReference type="SAM" id="Phobius"/>
    </source>
</evidence>
<keyword evidence="5" id="KW-0808">Transferase</keyword>
<evidence type="ECO:0000256" key="11">
    <source>
        <dbReference type="ARBA" id="ARBA00079084"/>
    </source>
</evidence>
<dbReference type="EMBL" id="AFYH01170046">
    <property type="status" value="NOT_ANNOTATED_CDS"/>
    <property type="molecule type" value="Genomic_DNA"/>
</dbReference>
<dbReference type="Ensembl" id="ENSLACT00000001690.1">
    <property type="protein sequence ID" value="ENSLACP00000001677.1"/>
    <property type="gene ID" value="ENSLACG00000001501.1"/>
</dbReference>
<evidence type="ECO:0000256" key="12">
    <source>
        <dbReference type="ARBA" id="ARBA00093602"/>
    </source>
</evidence>
<dbReference type="EMBL" id="AFYH01170045">
    <property type="status" value="NOT_ANNOTATED_CDS"/>
    <property type="molecule type" value="Genomic_DNA"/>
</dbReference>
<protein>
    <recommendedName>
        <fullName evidence="12">GPI ethanolamine phosphate transferase 3, catalytic subunit</fullName>
    </recommendedName>
    <alternativeName>
        <fullName evidence="11">Phosphatidylinositol-glycan biosynthesis class O protein</fullName>
    </alternativeName>
</protein>
<dbReference type="PANTHER" id="PTHR23071:SF1">
    <property type="entry name" value="GPI ETHANOLAMINE PHOSPHATE TRANSFERASE 3"/>
    <property type="match status" value="1"/>
</dbReference>
<evidence type="ECO:0000313" key="15">
    <source>
        <dbReference type="Proteomes" id="UP000008672"/>
    </source>
</evidence>
<dbReference type="FunCoup" id="H2ZWA6">
    <property type="interactions" value="1841"/>
</dbReference>
<gene>
    <name evidence="14" type="primary">PIGO</name>
</gene>
<dbReference type="GeneTree" id="ENSGT00910000144278"/>
<dbReference type="FunFam" id="3.40.720.10:FF:000041">
    <property type="entry name" value="GPI ethanolamine phosphate transferase 3"/>
    <property type="match status" value="1"/>
</dbReference>
<feature type="transmembrane region" description="Helical" evidence="13">
    <location>
        <begin position="6"/>
        <end position="31"/>
    </location>
</feature>
<feature type="transmembrane region" description="Helical" evidence="13">
    <location>
        <begin position="860"/>
        <end position="879"/>
    </location>
</feature>
<dbReference type="InterPro" id="IPR037675">
    <property type="entry name" value="PIG-O_N"/>
</dbReference>
<dbReference type="Gene3D" id="3.40.720.10">
    <property type="entry name" value="Alkaline Phosphatase, subunit A"/>
    <property type="match status" value="1"/>
</dbReference>
<dbReference type="UniPathway" id="UPA00196"/>
<comment type="subcellular location">
    <subcellularLocation>
        <location evidence="1">Endoplasmic reticulum membrane</location>
        <topology evidence="1">Multi-pass membrane protein</topology>
    </subcellularLocation>
</comment>
<feature type="transmembrane region" description="Helical" evidence="13">
    <location>
        <begin position="721"/>
        <end position="741"/>
    </location>
</feature>
<evidence type="ECO:0000256" key="1">
    <source>
        <dbReference type="ARBA" id="ARBA00004477"/>
    </source>
</evidence>
<dbReference type="GeneID" id="102357909"/>
<dbReference type="CDD" id="cd16023">
    <property type="entry name" value="GPI_EPT_3"/>
    <property type="match status" value="1"/>
</dbReference>
<dbReference type="EMBL" id="AFYH01170039">
    <property type="status" value="NOT_ANNOTATED_CDS"/>
    <property type="molecule type" value="Genomic_DNA"/>
</dbReference>
<dbReference type="OrthoDB" id="272139at2759"/>
<feature type="transmembrane region" description="Helical" evidence="13">
    <location>
        <begin position="886"/>
        <end position="906"/>
    </location>
</feature>
<dbReference type="SUPFAM" id="SSF53649">
    <property type="entry name" value="Alkaline phosphatase-like"/>
    <property type="match status" value="1"/>
</dbReference>
<evidence type="ECO:0000256" key="10">
    <source>
        <dbReference type="ARBA" id="ARBA00023180"/>
    </source>
</evidence>
<dbReference type="EMBL" id="AFYH01170042">
    <property type="status" value="NOT_ANNOTATED_CDS"/>
    <property type="molecule type" value="Genomic_DNA"/>
</dbReference>
<feature type="transmembrane region" description="Helical" evidence="13">
    <location>
        <begin position="1072"/>
        <end position="1094"/>
    </location>
</feature>
<keyword evidence="7" id="KW-0256">Endoplasmic reticulum</keyword>
<dbReference type="Proteomes" id="UP000008672">
    <property type="component" value="Unassembled WGS sequence"/>
</dbReference>
<feature type="transmembrane region" description="Helical" evidence="13">
    <location>
        <begin position="483"/>
        <end position="504"/>
    </location>
</feature>
<dbReference type="EMBL" id="AFYH01170043">
    <property type="status" value="NOT_ANNOTATED_CDS"/>
    <property type="molecule type" value="Genomic_DNA"/>
</dbReference>
<evidence type="ECO:0000256" key="9">
    <source>
        <dbReference type="ARBA" id="ARBA00023136"/>
    </source>
</evidence>
<dbReference type="InterPro" id="IPR017850">
    <property type="entry name" value="Alkaline_phosphatase_core_sf"/>
</dbReference>
<evidence type="ECO:0000256" key="7">
    <source>
        <dbReference type="ARBA" id="ARBA00022824"/>
    </source>
</evidence>
<evidence type="ECO:0000256" key="3">
    <source>
        <dbReference type="ARBA" id="ARBA00008695"/>
    </source>
</evidence>
<feature type="transmembrane region" description="Helical" evidence="13">
    <location>
        <begin position="753"/>
        <end position="781"/>
    </location>
</feature>
<dbReference type="EMBL" id="AFYH01170038">
    <property type="status" value="NOT_ANNOTATED_CDS"/>
    <property type="molecule type" value="Genomic_DNA"/>
</dbReference>
<accession>H2ZWA6</accession>
<dbReference type="EMBL" id="AFYH01170041">
    <property type="status" value="NOT_ANNOTATED_CDS"/>
    <property type="molecule type" value="Genomic_DNA"/>
</dbReference>
<evidence type="ECO:0000256" key="6">
    <source>
        <dbReference type="ARBA" id="ARBA00022692"/>
    </source>
</evidence>
<feature type="transmembrane region" description="Helical" evidence="13">
    <location>
        <begin position="689"/>
        <end position="709"/>
    </location>
</feature>
<feature type="transmembrane region" description="Helical" evidence="13">
    <location>
        <begin position="642"/>
        <end position="662"/>
    </location>
</feature>
<dbReference type="InParanoid" id="H2ZWA6"/>
<dbReference type="eggNOG" id="KOG2126">
    <property type="taxonomic scope" value="Eukaryota"/>
</dbReference>
<keyword evidence="9 13" id="KW-0472">Membrane</keyword>
<dbReference type="EMBL" id="AFYH01170040">
    <property type="status" value="NOT_ANNOTATED_CDS"/>
    <property type="molecule type" value="Genomic_DNA"/>
</dbReference>